<dbReference type="Proteomes" id="UP000838878">
    <property type="component" value="Chromosome 6"/>
</dbReference>
<name>A0A8J9YIE1_9NEOP</name>
<dbReference type="AlphaFoldDB" id="A0A8J9YIE1"/>
<organism evidence="1 2">
    <name type="scientific">Brenthis ino</name>
    <name type="common">lesser marbled fritillary</name>
    <dbReference type="NCBI Taxonomy" id="405034"/>
    <lineage>
        <taxon>Eukaryota</taxon>
        <taxon>Metazoa</taxon>
        <taxon>Ecdysozoa</taxon>
        <taxon>Arthropoda</taxon>
        <taxon>Hexapoda</taxon>
        <taxon>Insecta</taxon>
        <taxon>Pterygota</taxon>
        <taxon>Neoptera</taxon>
        <taxon>Endopterygota</taxon>
        <taxon>Lepidoptera</taxon>
        <taxon>Glossata</taxon>
        <taxon>Ditrysia</taxon>
        <taxon>Papilionoidea</taxon>
        <taxon>Nymphalidae</taxon>
        <taxon>Heliconiinae</taxon>
        <taxon>Argynnini</taxon>
        <taxon>Brenthis</taxon>
    </lineage>
</organism>
<reference evidence="1" key="1">
    <citation type="submission" date="2021-12" db="EMBL/GenBank/DDBJ databases">
        <authorList>
            <person name="Martin H S."/>
        </authorList>
    </citation>
    <scope>NUCLEOTIDE SEQUENCE</scope>
</reference>
<gene>
    <name evidence="1" type="ORF">BINO364_LOCUS12467</name>
</gene>
<proteinExistence type="predicted"/>
<dbReference type="EMBL" id="OV170226">
    <property type="protein sequence ID" value="CAH0727081.1"/>
    <property type="molecule type" value="Genomic_DNA"/>
</dbReference>
<dbReference type="OrthoDB" id="7306875at2759"/>
<sequence length="146" mass="15988">MRALRNMHVCESVQGLHVCACVVERALSVYRAVQWPASASHSRVYREIEFSGGCGLALPSYGVFQQFMLCFDRSACCAGRCGCASSRVSVVGICEATAVPVFDPEGIGSRRRWSYQQGSDPDAASCAWHVLRSHTTLPTLPPREDF</sequence>
<accession>A0A8J9YIE1</accession>
<protein>
    <submittedName>
        <fullName evidence="1">Uncharacterized protein</fullName>
    </submittedName>
</protein>
<evidence type="ECO:0000313" key="1">
    <source>
        <dbReference type="EMBL" id="CAH0727081.1"/>
    </source>
</evidence>
<feature type="non-terminal residue" evidence="1">
    <location>
        <position position="146"/>
    </location>
</feature>
<evidence type="ECO:0000313" key="2">
    <source>
        <dbReference type="Proteomes" id="UP000838878"/>
    </source>
</evidence>
<keyword evidence="2" id="KW-1185">Reference proteome</keyword>